<dbReference type="RefSeq" id="WP_387409478.1">
    <property type="nucleotide sequence ID" value="NZ_JBIASD010000004.1"/>
</dbReference>
<accession>A0ABW6SKJ2</accession>
<name>A0ABW6SKJ2_9ACTN</name>
<protein>
    <submittedName>
        <fullName evidence="1">Uncharacterized protein</fullName>
    </submittedName>
</protein>
<organism evidence="1 2">
    <name type="scientific">Microtetraspora malaysiensis</name>
    <dbReference type="NCBI Taxonomy" id="161358"/>
    <lineage>
        <taxon>Bacteria</taxon>
        <taxon>Bacillati</taxon>
        <taxon>Actinomycetota</taxon>
        <taxon>Actinomycetes</taxon>
        <taxon>Streptosporangiales</taxon>
        <taxon>Streptosporangiaceae</taxon>
        <taxon>Microtetraspora</taxon>
    </lineage>
</organism>
<evidence type="ECO:0000313" key="2">
    <source>
        <dbReference type="Proteomes" id="UP001602013"/>
    </source>
</evidence>
<dbReference type="Proteomes" id="UP001602013">
    <property type="component" value="Unassembled WGS sequence"/>
</dbReference>
<evidence type="ECO:0000313" key="1">
    <source>
        <dbReference type="EMBL" id="MFF3665482.1"/>
    </source>
</evidence>
<gene>
    <name evidence="1" type="ORF">ACFYXI_07790</name>
</gene>
<dbReference type="EMBL" id="JBIASD010000004">
    <property type="protein sequence ID" value="MFF3665482.1"/>
    <property type="molecule type" value="Genomic_DNA"/>
</dbReference>
<reference evidence="1 2" key="1">
    <citation type="submission" date="2024-10" db="EMBL/GenBank/DDBJ databases">
        <title>The Natural Products Discovery Center: Release of the First 8490 Sequenced Strains for Exploring Actinobacteria Biosynthetic Diversity.</title>
        <authorList>
            <person name="Kalkreuter E."/>
            <person name="Kautsar S.A."/>
            <person name="Yang D."/>
            <person name="Bader C.D."/>
            <person name="Teijaro C.N."/>
            <person name="Fluegel L."/>
            <person name="Davis C.M."/>
            <person name="Simpson J.R."/>
            <person name="Lauterbach L."/>
            <person name="Steele A.D."/>
            <person name="Gui C."/>
            <person name="Meng S."/>
            <person name="Li G."/>
            <person name="Viehrig K."/>
            <person name="Ye F."/>
            <person name="Su P."/>
            <person name="Kiefer A.F."/>
            <person name="Nichols A."/>
            <person name="Cepeda A.J."/>
            <person name="Yan W."/>
            <person name="Fan B."/>
            <person name="Jiang Y."/>
            <person name="Adhikari A."/>
            <person name="Zheng C.-J."/>
            <person name="Schuster L."/>
            <person name="Cowan T.M."/>
            <person name="Smanski M.J."/>
            <person name="Chevrette M.G."/>
            <person name="De Carvalho L.P.S."/>
            <person name="Shen B."/>
        </authorList>
    </citation>
    <scope>NUCLEOTIDE SEQUENCE [LARGE SCALE GENOMIC DNA]</scope>
    <source>
        <strain evidence="1 2">NPDC002173</strain>
    </source>
</reference>
<comment type="caution">
    <text evidence="1">The sequence shown here is derived from an EMBL/GenBank/DDBJ whole genome shotgun (WGS) entry which is preliminary data.</text>
</comment>
<sequence length="102" mass="11001">MSEPAEITVRYFRFPDGSVGRTETSGDGEHVPPAEAVEIDEAEHQQLLAAVRQAQADHAADLAAADEANQLDDYTALVTAGIPERSARRLSGYTGHQHDQDS</sequence>
<proteinExistence type="predicted"/>
<keyword evidence="2" id="KW-1185">Reference proteome</keyword>